<keyword evidence="5" id="KW-0648">Protein biosynthesis</keyword>
<dbReference type="Proteomes" id="UP000326759">
    <property type="component" value="Unassembled WGS sequence"/>
</dbReference>
<evidence type="ECO:0000256" key="4">
    <source>
        <dbReference type="ARBA" id="ARBA00022540"/>
    </source>
</evidence>
<organism evidence="10 11">
    <name type="scientific">Armadillidium nasatum</name>
    <dbReference type="NCBI Taxonomy" id="96803"/>
    <lineage>
        <taxon>Eukaryota</taxon>
        <taxon>Metazoa</taxon>
        <taxon>Ecdysozoa</taxon>
        <taxon>Arthropoda</taxon>
        <taxon>Crustacea</taxon>
        <taxon>Multicrustacea</taxon>
        <taxon>Malacostraca</taxon>
        <taxon>Eumalacostraca</taxon>
        <taxon>Peracarida</taxon>
        <taxon>Isopoda</taxon>
        <taxon>Oniscidea</taxon>
        <taxon>Crinocheta</taxon>
        <taxon>Armadillidiidae</taxon>
        <taxon>Armadillidium</taxon>
    </lineage>
</organism>
<sequence length="325" mass="36380">EKHSVCILYTMTSNINVLSKAGEEKLDEFMGKLSLGEFDSDQHVAEEILTIIEEIICIEDFKSIRYGTFFLYIFQIISEEFTLLKNSSTETNKSNSHSTGNAVTNSEDSKNIDFEELRTNVIDVLVEQKAELEQCQEMIAIQGESKIHSDEIIMTCGFCPTVLGFLRKAAAKRRFHVIVAESSPVYDGHKMAKMLSSANIQTTVIQDCAIFSLMSRVNKVIIGCKAVLCNGGIKAFLGAASLACAAKILFRSQMIEDVKDFDSTDFVLQNQNKLQSLNGANVSVTKFDYVRPQDITIFITNNRGISPSYVYRQVMELYHHSSDVI</sequence>
<gene>
    <name evidence="10" type="primary">eif2b2</name>
    <name evidence="10" type="ORF">Anas_02515</name>
</gene>
<proteinExistence type="inferred from homology"/>
<name>A0A5N5SWU9_9CRUS</name>
<evidence type="ECO:0000256" key="9">
    <source>
        <dbReference type="RuleBase" id="RU003814"/>
    </source>
</evidence>
<dbReference type="Gene3D" id="3.40.50.10470">
    <property type="entry name" value="Translation initiation factor eif-2b, domain 2"/>
    <property type="match status" value="1"/>
</dbReference>
<dbReference type="InterPro" id="IPR000649">
    <property type="entry name" value="IF-2B-related"/>
</dbReference>
<comment type="caution">
    <text evidence="10">The sequence shown here is derived from an EMBL/GenBank/DDBJ whole genome shotgun (WGS) entry which is preliminary data.</text>
</comment>
<keyword evidence="11" id="KW-1185">Reference proteome</keyword>
<evidence type="ECO:0000256" key="3">
    <source>
        <dbReference type="ARBA" id="ARBA00022490"/>
    </source>
</evidence>
<dbReference type="GO" id="GO:0005829">
    <property type="term" value="C:cytosol"/>
    <property type="evidence" value="ECO:0007669"/>
    <property type="project" value="UniProtKB-SubCell"/>
</dbReference>
<dbReference type="PANTHER" id="PTHR45859:SF1">
    <property type="entry name" value="TRANSLATION INITIATION FACTOR EIF-2B SUBUNIT BETA"/>
    <property type="match status" value="1"/>
</dbReference>
<protein>
    <recommendedName>
        <fullName evidence="6">Translation initiation factor eIF2B subunit beta</fullName>
    </recommendedName>
    <alternativeName>
        <fullName evidence="7">eIF2B GDP-GTP exchange factor subunit beta</fullName>
    </alternativeName>
</protein>
<dbReference type="OrthoDB" id="269919at2759"/>
<dbReference type="GO" id="GO:0005085">
    <property type="term" value="F:guanyl-nucleotide exchange factor activity"/>
    <property type="evidence" value="ECO:0007669"/>
    <property type="project" value="TreeGrafter"/>
</dbReference>
<keyword evidence="4 10" id="KW-0396">Initiation factor</keyword>
<dbReference type="PANTHER" id="PTHR45859">
    <property type="entry name" value="TRANSLATION INITIATION FACTOR EIF-2B SUBUNIT BETA"/>
    <property type="match status" value="1"/>
</dbReference>
<dbReference type="InterPro" id="IPR042529">
    <property type="entry name" value="IF_2B-like_C"/>
</dbReference>
<dbReference type="SUPFAM" id="SSF100950">
    <property type="entry name" value="NagB/RpiA/CoA transferase-like"/>
    <property type="match status" value="1"/>
</dbReference>
<evidence type="ECO:0000256" key="1">
    <source>
        <dbReference type="ARBA" id="ARBA00004514"/>
    </source>
</evidence>
<dbReference type="GO" id="GO:0005851">
    <property type="term" value="C:eukaryotic translation initiation factor 2B complex"/>
    <property type="evidence" value="ECO:0007669"/>
    <property type="project" value="TreeGrafter"/>
</dbReference>
<feature type="non-terminal residue" evidence="10">
    <location>
        <position position="1"/>
    </location>
</feature>
<dbReference type="Pfam" id="PF01008">
    <property type="entry name" value="IF-2B"/>
    <property type="match status" value="1"/>
</dbReference>
<evidence type="ECO:0000313" key="11">
    <source>
        <dbReference type="Proteomes" id="UP000326759"/>
    </source>
</evidence>
<dbReference type="AlphaFoldDB" id="A0A5N5SWU9"/>
<dbReference type="EMBL" id="SEYY01019332">
    <property type="protein sequence ID" value="KAB7498378.1"/>
    <property type="molecule type" value="Genomic_DNA"/>
</dbReference>
<evidence type="ECO:0000256" key="6">
    <source>
        <dbReference type="ARBA" id="ARBA00044122"/>
    </source>
</evidence>
<comment type="subcellular location">
    <subcellularLocation>
        <location evidence="1">Cytoplasm</location>
        <location evidence="1">Cytosol</location>
    </subcellularLocation>
</comment>
<dbReference type="GO" id="GO:0003743">
    <property type="term" value="F:translation initiation factor activity"/>
    <property type="evidence" value="ECO:0007669"/>
    <property type="project" value="UniProtKB-KW"/>
</dbReference>
<reference evidence="10 11" key="1">
    <citation type="journal article" date="2019" name="PLoS Biol.">
        <title>Sex chromosomes control vertical transmission of feminizing Wolbachia symbionts in an isopod.</title>
        <authorList>
            <person name="Becking T."/>
            <person name="Chebbi M.A."/>
            <person name="Giraud I."/>
            <person name="Moumen B."/>
            <person name="Laverre T."/>
            <person name="Caubet Y."/>
            <person name="Peccoud J."/>
            <person name="Gilbert C."/>
            <person name="Cordaux R."/>
        </authorList>
    </citation>
    <scope>NUCLEOTIDE SEQUENCE [LARGE SCALE GENOMIC DNA]</scope>
    <source>
        <strain evidence="10">ANa2</strain>
        <tissue evidence="10">Whole body excluding digestive tract and cuticle</tissue>
    </source>
</reference>
<dbReference type="InterPro" id="IPR051855">
    <property type="entry name" value="eIF2B_beta_subunit"/>
</dbReference>
<evidence type="ECO:0000256" key="7">
    <source>
        <dbReference type="ARBA" id="ARBA00044228"/>
    </source>
</evidence>
<keyword evidence="3" id="KW-0963">Cytoplasm</keyword>
<evidence type="ECO:0000313" key="10">
    <source>
        <dbReference type="EMBL" id="KAB7498378.1"/>
    </source>
</evidence>
<evidence type="ECO:0000256" key="2">
    <source>
        <dbReference type="ARBA" id="ARBA00007251"/>
    </source>
</evidence>
<comment type="similarity">
    <text evidence="2 9">Belongs to the eIF-2B alpha/beta/delta subunits family.</text>
</comment>
<accession>A0A5N5SWU9</accession>
<evidence type="ECO:0000256" key="5">
    <source>
        <dbReference type="ARBA" id="ARBA00022917"/>
    </source>
</evidence>
<dbReference type="InterPro" id="IPR037171">
    <property type="entry name" value="NagB/RpiA_transferase-like"/>
</dbReference>
<evidence type="ECO:0000256" key="8">
    <source>
        <dbReference type="ARBA" id="ARBA00046432"/>
    </source>
</evidence>
<comment type="subunit">
    <text evidence="8">Component of the translation initiation factor 2B (eIF2B) complex which is a heterodecamer of two sets of five different subunits: alpha, beta, gamma, delta and epsilon. Subunits alpha, beta and delta comprise a regulatory subcomplex and subunits epsilon and gamma comprise a catalytic subcomplex. Within the complex, the hexameric regulatory complex resides at the center, with the two heterodimeric catalytic subcomplexes bound on opposite sides.</text>
</comment>